<dbReference type="InterPro" id="IPR003770">
    <property type="entry name" value="MLTG-like"/>
</dbReference>
<proteinExistence type="predicted"/>
<keyword evidence="1" id="KW-1133">Transmembrane helix</keyword>
<dbReference type="RefSeq" id="WP_072977869.1">
    <property type="nucleotide sequence ID" value="NZ_FQTY01000024.1"/>
</dbReference>
<reference evidence="3" key="1">
    <citation type="submission" date="2016-11" db="EMBL/GenBank/DDBJ databases">
        <authorList>
            <person name="Varghese N."/>
            <person name="Submissions S."/>
        </authorList>
    </citation>
    <scope>NUCLEOTIDE SEQUENCE [LARGE SCALE GENOMIC DNA]</scope>
    <source>
        <strain evidence="3">DSM 18095</strain>
    </source>
</reference>
<dbReference type="Gene3D" id="3.30.1490.480">
    <property type="entry name" value="Endolytic murein transglycosylase"/>
    <property type="match status" value="1"/>
</dbReference>
<organism evidence="2 3">
    <name type="scientific">Tissierella praeacuta DSM 18095</name>
    <dbReference type="NCBI Taxonomy" id="1123404"/>
    <lineage>
        <taxon>Bacteria</taxon>
        <taxon>Bacillati</taxon>
        <taxon>Bacillota</taxon>
        <taxon>Tissierellia</taxon>
        <taxon>Tissierellales</taxon>
        <taxon>Tissierellaceae</taxon>
        <taxon>Tissierella</taxon>
    </lineage>
</organism>
<dbReference type="AlphaFoldDB" id="A0A1M4ZFG1"/>
<dbReference type="EMBL" id="FQTY01000024">
    <property type="protein sequence ID" value="SHF16750.1"/>
    <property type="molecule type" value="Genomic_DNA"/>
</dbReference>
<dbReference type="Pfam" id="PF02618">
    <property type="entry name" value="YceG"/>
    <property type="match status" value="1"/>
</dbReference>
<evidence type="ECO:0000313" key="2">
    <source>
        <dbReference type="EMBL" id="SHF16750.1"/>
    </source>
</evidence>
<protein>
    <submittedName>
        <fullName evidence="2">YceG-like family protein</fullName>
    </submittedName>
</protein>
<keyword evidence="1" id="KW-0812">Transmembrane</keyword>
<name>A0A1M4ZFG1_9FIRM</name>
<keyword evidence="3" id="KW-1185">Reference proteome</keyword>
<evidence type="ECO:0000313" key="3">
    <source>
        <dbReference type="Proteomes" id="UP000184114"/>
    </source>
</evidence>
<accession>A0A1M4ZFG1</accession>
<keyword evidence="1" id="KW-0472">Membrane</keyword>
<dbReference type="STRING" id="1123404.SAMN02745784_03036"/>
<dbReference type="GeneID" id="90995268"/>
<sequence length="149" mass="17196">MNKRIKLAYLTLGIGIGMIFTNILYSFNPNIKYLDLEDEAIIEKAKELGMVNLKESIEVENIKEDPIEEKKEDEVIEPIIETEIIVESGSNLTRVAKNLYDANLIKDVDEFVLFVKGKKLDKKIRTGRYKIKSNSSYDDIIEILTRRLN</sequence>
<feature type="transmembrane region" description="Helical" evidence="1">
    <location>
        <begin position="7"/>
        <end position="27"/>
    </location>
</feature>
<gene>
    <name evidence="2" type="ORF">SAMN02745784_03036</name>
</gene>
<evidence type="ECO:0000256" key="1">
    <source>
        <dbReference type="SAM" id="Phobius"/>
    </source>
</evidence>
<dbReference type="Proteomes" id="UP000184114">
    <property type="component" value="Unassembled WGS sequence"/>
</dbReference>